<organism evidence="1 2">
    <name type="scientific">Flavobacterium rivulicola</name>
    <dbReference type="NCBI Taxonomy" id="2732161"/>
    <lineage>
        <taxon>Bacteria</taxon>
        <taxon>Pseudomonadati</taxon>
        <taxon>Bacteroidota</taxon>
        <taxon>Flavobacteriia</taxon>
        <taxon>Flavobacteriales</taxon>
        <taxon>Flavobacteriaceae</taxon>
        <taxon>Flavobacterium</taxon>
    </lineage>
</organism>
<dbReference type="EMBL" id="JABEVX010000001">
    <property type="protein sequence ID" value="NNT71202.1"/>
    <property type="molecule type" value="Genomic_DNA"/>
</dbReference>
<evidence type="ECO:0000313" key="1">
    <source>
        <dbReference type="EMBL" id="NNT71202.1"/>
    </source>
</evidence>
<sequence length="392" mass="47511">MPKILITGNGFDLYHGLPTKYGHFMTIMETIENISIEKDLNFDELFGEEFKRQFIDDYQILKKHYKTDNLLFTIKDIGNIKSVLSNDWYKLFKKINTLDTWIDFEQETADVLEQISLIFELSEHSQHKSSFSLRDTDVYERFETFNFWTFNSYYIRLNSDFFDHRKNRIKEKKILELMFNSFSEFTSIFNKYLSIIVSKFYENYCGEIYFPKDSIDKIFSFNYTPSMELLYKKEGVIYIHGKISLKEDDQNIILGVDELPEKLKENRMFDFLKNYQKIIKKSNVEIIHISNCNYDIENIFFFFGHSLDASDREYIQSLFDFLEKDPNNRSRIIIFYKDLKDHKRKLANLFSYMEKNKIVRLEMEKRIEFIQINKENLMLYFLITPWEKEFTF</sequence>
<gene>
    <name evidence="1" type="ORF">HKT18_03135</name>
</gene>
<protein>
    <recommendedName>
        <fullName evidence="3">Bacteriophage abortive infection AbiH</fullName>
    </recommendedName>
</protein>
<dbReference type="RefSeq" id="WP_171221392.1">
    <property type="nucleotide sequence ID" value="NZ_CP121446.1"/>
</dbReference>
<evidence type="ECO:0000313" key="2">
    <source>
        <dbReference type="Proteomes" id="UP000536509"/>
    </source>
</evidence>
<comment type="caution">
    <text evidence="1">The sequence shown here is derived from an EMBL/GenBank/DDBJ whole genome shotgun (WGS) entry which is preliminary data.</text>
</comment>
<dbReference type="AlphaFoldDB" id="A0A7Y3R7B0"/>
<keyword evidence="2" id="KW-1185">Reference proteome</keyword>
<name>A0A7Y3R7B0_9FLAO</name>
<accession>A0A7Y3R7B0</accession>
<dbReference type="InterPro" id="IPR025935">
    <property type="entry name" value="AbiH"/>
</dbReference>
<dbReference type="Proteomes" id="UP000536509">
    <property type="component" value="Unassembled WGS sequence"/>
</dbReference>
<dbReference type="Pfam" id="PF14253">
    <property type="entry name" value="AbiH"/>
    <property type="match status" value="1"/>
</dbReference>
<reference evidence="1 2" key="1">
    <citation type="submission" date="2020-05" db="EMBL/GenBank/DDBJ databases">
        <title>Draft genome of Flavobacterium sp. IMCC34852.</title>
        <authorList>
            <person name="Song J."/>
            <person name="Cho J.-C."/>
        </authorList>
    </citation>
    <scope>NUCLEOTIDE SEQUENCE [LARGE SCALE GENOMIC DNA]</scope>
    <source>
        <strain evidence="1 2">IMCC34852</strain>
    </source>
</reference>
<evidence type="ECO:0008006" key="3">
    <source>
        <dbReference type="Google" id="ProtNLM"/>
    </source>
</evidence>
<proteinExistence type="predicted"/>